<dbReference type="EMBL" id="KB445797">
    <property type="protein sequence ID" value="EMD36818.1"/>
    <property type="molecule type" value="Genomic_DNA"/>
</dbReference>
<protein>
    <submittedName>
        <fullName evidence="2">Uncharacterized protein</fullName>
    </submittedName>
</protein>
<name>M2QIF5_CERS8</name>
<gene>
    <name evidence="2" type="ORF">CERSUDRAFT_65592</name>
</gene>
<dbReference type="Proteomes" id="UP000016930">
    <property type="component" value="Unassembled WGS sequence"/>
</dbReference>
<dbReference type="InterPro" id="IPR021109">
    <property type="entry name" value="Peptidase_aspartic_dom_sf"/>
</dbReference>
<dbReference type="CDD" id="cd00303">
    <property type="entry name" value="retropepsin_like"/>
    <property type="match status" value="1"/>
</dbReference>
<dbReference type="Gene3D" id="2.40.70.10">
    <property type="entry name" value="Acid Proteases"/>
    <property type="match status" value="1"/>
</dbReference>
<dbReference type="AlphaFoldDB" id="M2QIF5"/>
<reference evidence="2 3" key="1">
    <citation type="journal article" date="2012" name="Proc. Natl. Acad. Sci. U.S.A.">
        <title>Comparative genomics of Ceriporiopsis subvermispora and Phanerochaete chrysosporium provide insight into selective ligninolysis.</title>
        <authorList>
            <person name="Fernandez-Fueyo E."/>
            <person name="Ruiz-Duenas F.J."/>
            <person name="Ferreira P."/>
            <person name="Floudas D."/>
            <person name="Hibbett D.S."/>
            <person name="Canessa P."/>
            <person name="Larrondo L.F."/>
            <person name="James T.Y."/>
            <person name="Seelenfreund D."/>
            <person name="Lobos S."/>
            <person name="Polanco R."/>
            <person name="Tello M."/>
            <person name="Honda Y."/>
            <person name="Watanabe T."/>
            <person name="Watanabe T."/>
            <person name="Ryu J.S."/>
            <person name="Kubicek C.P."/>
            <person name="Schmoll M."/>
            <person name="Gaskell J."/>
            <person name="Hammel K.E."/>
            <person name="St John F.J."/>
            <person name="Vanden Wymelenberg A."/>
            <person name="Sabat G."/>
            <person name="Splinter BonDurant S."/>
            <person name="Syed K."/>
            <person name="Yadav J.S."/>
            <person name="Doddapaneni H."/>
            <person name="Subramanian V."/>
            <person name="Lavin J.L."/>
            <person name="Oguiza J.A."/>
            <person name="Perez G."/>
            <person name="Pisabarro A.G."/>
            <person name="Ramirez L."/>
            <person name="Santoyo F."/>
            <person name="Master E."/>
            <person name="Coutinho P.M."/>
            <person name="Henrissat B."/>
            <person name="Lombard V."/>
            <person name="Magnuson J.K."/>
            <person name="Kuees U."/>
            <person name="Hori C."/>
            <person name="Igarashi K."/>
            <person name="Samejima M."/>
            <person name="Held B.W."/>
            <person name="Barry K.W."/>
            <person name="LaButti K.M."/>
            <person name="Lapidus A."/>
            <person name="Lindquist E.A."/>
            <person name="Lucas S.M."/>
            <person name="Riley R."/>
            <person name="Salamov A.A."/>
            <person name="Hoffmeister D."/>
            <person name="Schwenk D."/>
            <person name="Hadar Y."/>
            <person name="Yarden O."/>
            <person name="de Vries R.P."/>
            <person name="Wiebenga A."/>
            <person name="Stenlid J."/>
            <person name="Eastwood D."/>
            <person name="Grigoriev I.V."/>
            <person name="Berka R.M."/>
            <person name="Blanchette R.A."/>
            <person name="Kersten P."/>
            <person name="Martinez A.T."/>
            <person name="Vicuna R."/>
            <person name="Cullen D."/>
        </authorList>
    </citation>
    <scope>NUCLEOTIDE SEQUENCE [LARGE SCALE GENOMIC DNA]</scope>
    <source>
        <strain evidence="2 3">B</strain>
    </source>
</reference>
<evidence type="ECO:0000313" key="2">
    <source>
        <dbReference type="EMBL" id="EMD36818.1"/>
    </source>
</evidence>
<feature type="region of interest" description="Disordered" evidence="1">
    <location>
        <begin position="36"/>
        <end position="60"/>
    </location>
</feature>
<evidence type="ECO:0000313" key="3">
    <source>
        <dbReference type="Proteomes" id="UP000016930"/>
    </source>
</evidence>
<dbReference type="OrthoDB" id="2799963at2759"/>
<organism evidence="2 3">
    <name type="scientific">Ceriporiopsis subvermispora (strain B)</name>
    <name type="common">White-rot fungus</name>
    <name type="synonym">Gelatoporia subvermispora</name>
    <dbReference type="NCBI Taxonomy" id="914234"/>
    <lineage>
        <taxon>Eukaryota</taxon>
        <taxon>Fungi</taxon>
        <taxon>Dikarya</taxon>
        <taxon>Basidiomycota</taxon>
        <taxon>Agaricomycotina</taxon>
        <taxon>Agaricomycetes</taxon>
        <taxon>Polyporales</taxon>
        <taxon>Gelatoporiaceae</taxon>
        <taxon>Gelatoporia</taxon>
    </lineage>
</organism>
<sequence length="201" mass="21745">MAFESNNYILAATLEAAADLQPSLARIPRLPPLPPATGPALSVSETLGGLHGEPASRDPRAGVLSTGFPISARPLRTPNARATFSSAGTASAVDMRFARLAGLLPRVVPLRPEDRVVLRSTYVGGPLEVYGRVELVFDAQGREYSVGCWVVDLQLPVDVLLGLDWAQKYQVKIDWRGKGGERYTSEIAKKVGLVEDVYIFE</sequence>
<dbReference type="HOGENOM" id="CLU_1447505_0_0_1"/>
<accession>M2QIF5</accession>
<proteinExistence type="predicted"/>
<evidence type="ECO:0000256" key="1">
    <source>
        <dbReference type="SAM" id="MobiDB-lite"/>
    </source>
</evidence>
<keyword evidence="3" id="KW-1185">Reference proteome</keyword>